<dbReference type="AlphaFoldDB" id="A0A0E0QUA3"/>
<evidence type="ECO:0000313" key="2">
    <source>
        <dbReference type="Proteomes" id="UP000008022"/>
    </source>
</evidence>
<sequence length="65" mass="7015">MHPWGTEVAKPSATPDCSFCVVEESVDRGTVSRPGGHCKWWWCLALWAQLSQRAASVAAVAITGD</sequence>
<dbReference type="Proteomes" id="UP000008022">
    <property type="component" value="Unassembled WGS sequence"/>
</dbReference>
<proteinExistence type="predicted"/>
<dbReference type="EnsemblPlants" id="ORUFI09G18880.2">
    <property type="protein sequence ID" value="ORUFI09G18880.2"/>
    <property type="gene ID" value="ORUFI09G18880"/>
</dbReference>
<organism evidence="1 2">
    <name type="scientific">Oryza rufipogon</name>
    <name type="common">Brownbeard rice</name>
    <name type="synonym">Asian wild rice</name>
    <dbReference type="NCBI Taxonomy" id="4529"/>
    <lineage>
        <taxon>Eukaryota</taxon>
        <taxon>Viridiplantae</taxon>
        <taxon>Streptophyta</taxon>
        <taxon>Embryophyta</taxon>
        <taxon>Tracheophyta</taxon>
        <taxon>Spermatophyta</taxon>
        <taxon>Magnoliopsida</taxon>
        <taxon>Liliopsida</taxon>
        <taxon>Poales</taxon>
        <taxon>Poaceae</taxon>
        <taxon>BOP clade</taxon>
        <taxon>Oryzoideae</taxon>
        <taxon>Oryzeae</taxon>
        <taxon>Oryzinae</taxon>
        <taxon>Oryza</taxon>
    </lineage>
</organism>
<name>A0A0E0QUA3_ORYRU</name>
<keyword evidence="2" id="KW-1185">Reference proteome</keyword>
<protein>
    <submittedName>
        <fullName evidence="1">Uncharacterized protein</fullName>
    </submittedName>
</protein>
<evidence type="ECO:0000313" key="1">
    <source>
        <dbReference type="EnsemblPlants" id="ORUFI09G18880.2"/>
    </source>
</evidence>
<dbReference type="HOGENOM" id="CLU_2853775_0_0_1"/>
<dbReference type="Gramene" id="ORUFI09G18880.2">
    <property type="protein sequence ID" value="ORUFI09G18880.2"/>
    <property type="gene ID" value="ORUFI09G18880"/>
</dbReference>
<reference evidence="2" key="1">
    <citation type="submission" date="2013-06" db="EMBL/GenBank/DDBJ databases">
        <authorList>
            <person name="Zhao Q."/>
        </authorList>
    </citation>
    <scope>NUCLEOTIDE SEQUENCE</scope>
    <source>
        <strain evidence="2">cv. W1943</strain>
    </source>
</reference>
<accession>A0A0E0QUA3</accession>
<reference evidence="1" key="2">
    <citation type="submission" date="2015-06" db="UniProtKB">
        <authorList>
            <consortium name="EnsemblPlants"/>
        </authorList>
    </citation>
    <scope>IDENTIFICATION</scope>
</reference>